<keyword evidence="1" id="KW-0812">Transmembrane</keyword>
<protein>
    <recommendedName>
        <fullName evidence="4">High-affinity branched-chain amino acid transport system permease protein LivH</fullName>
    </recommendedName>
</protein>
<organism evidence="2 3">
    <name type="scientific">Bradyrhizobium ivorense</name>
    <dbReference type="NCBI Taxonomy" id="2511166"/>
    <lineage>
        <taxon>Bacteria</taxon>
        <taxon>Pseudomonadati</taxon>
        <taxon>Pseudomonadota</taxon>
        <taxon>Alphaproteobacteria</taxon>
        <taxon>Hyphomicrobiales</taxon>
        <taxon>Nitrobacteraceae</taxon>
        <taxon>Bradyrhizobium</taxon>
    </lineage>
</organism>
<dbReference type="Proteomes" id="UP000328092">
    <property type="component" value="Unassembled WGS sequence"/>
</dbReference>
<feature type="transmembrane region" description="Helical" evidence="1">
    <location>
        <begin position="6"/>
        <end position="29"/>
    </location>
</feature>
<dbReference type="EMBL" id="CAADFC020000011">
    <property type="protein sequence ID" value="VIO70518.1"/>
    <property type="molecule type" value="Genomic_DNA"/>
</dbReference>
<keyword evidence="1" id="KW-1133">Transmembrane helix</keyword>
<reference evidence="2" key="1">
    <citation type="submission" date="2019-02" db="EMBL/GenBank/DDBJ databases">
        <authorList>
            <person name="Pothier F.J."/>
        </authorList>
    </citation>
    <scope>NUCLEOTIDE SEQUENCE</scope>
    <source>
        <strain evidence="2">CI-1B</strain>
    </source>
</reference>
<accession>A0A508TCA7</accession>
<evidence type="ECO:0000256" key="1">
    <source>
        <dbReference type="SAM" id="Phobius"/>
    </source>
</evidence>
<name>A0A508TCA7_9BRAD</name>
<evidence type="ECO:0008006" key="4">
    <source>
        <dbReference type="Google" id="ProtNLM"/>
    </source>
</evidence>
<evidence type="ECO:0000313" key="2">
    <source>
        <dbReference type="EMBL" id="VIO70518.1"/>
    </source>
</evidence>
<gene>
    <name evidence="2" type="ORF">CI1B_31720</name>
</gene>
<dbReference type="AlphaFoldDB" id="A0A508TCA7"/>
<proteinExistence type="predicted"/>
<evidence type="ECO:0000313" key="3">
    <source>
        <dbReference type="Proteomes" id="UP000328092"/>
    </source>
</evidence>
<feature type="transmembrane region" description="Helical" evidence="1">
    <location>
        <begin position="41"/>
        <end position="61"/>
    </location>
</feature>
<comment type="caution">
    <text evidence="2">The sequence shown here is derived from an EMBL/GenBank/DDBJ whole genome shotgun (WGS) entry which is preliminary data.</text>
</comment>
<sequence>MVLKALPVPLLGGFDSIAGAIIGGLLIGAIEKRAEVYVGPLFGFGIEAWAAYVVALVLLLVRPSGCWGRS</sequence>
<keyword evidence="3" id="KW-1185">Reference proteome</keyword>
<keyword evidence="1" id="KW-0472">Membrane</keyword>